<dbReference type="InterPro" id="IPR036322">
    <property type="entry name" value="WD40_repeat_dom_sf"/>
</dbReference>
<evidence type="ECO:0000256" key="5">
    <source>
        <dbReference type="ARBA" id="ARBA00022737"/>
    </source>
</evidence>
<comment type="similarity">
    <text evidence="2 6">Belongs to the WD repeat DDB2/WDR76 family.</text>
</comment>
<comment type="subunit">
    <text evidence="6">Interacts with CUL4A and/or CUL4B.</text>
</comment>
<dbReference type="InterPro" id="IPR015943">
    <property type="entry name" value="WD40/YVTN_repeat-like_dom_sf"/>
</dbReference>
<name>A0AAV3AK71_PYXAD</name>
<dbReference type="GO" id="GO:0003677">
    <property type="term" value="F:DNA binding"/>
    <property type="evidence" value="ECO:0007669"/>
    <property type="project" value="TreeGrafter"/>
</dbReference>
<dbReference type="PANTHER" id="PTHR14773">
    <property type="entry name" value="WD REPEAT-CONTAINING PROTEIN 76"/>
    <property type="match status" value="1"/>
</dbReference>
<organism evidence="8 9">
    <name type="scientific">Pyxicephalus adspersus</name>
    <name type="common">African bullfrog</name>
    <dbReference type="NCBI Taxonomy" id="30357"/>
    <lineage>
        <taxon>Eukaryota</taxon>
        <taxon>Metazoa</taxon>
        <taxon>Chordata</taxon>
        <taxon>Craniata</taxon>
        <taxon>Vertebrata</taxon>
        <taxon>Euteleostomi</taxon>
        <taxon>Amphibia</taxon>
        <taxon>Batrachia</taxon>
        <taxon>Anura</taxon>
        <taxon>Neobatrachia</taxon>
        <taxon>Ranoidea</taxon>
        <taxon>Pyxicephalidae</taxon>
        <taxon>Pyxicephalinae</taxon>
        <taxon>Pyxicephalus</taxon>
    </lineage>
</organism>
<evidence type="ECO:0000313" key="8">
    <source>
        <dbReference type="EMBL" id="DBA31859.1"/>
    </source>
</evidence>
<reference evidence="8" key="1">
    <citation type="thesis" date="2020" institute="ProQuest LLC" country="789 East Eisenhower Parkway, Ann Arbor, MI, USA">
        <title>Comparative Genomics and Chromosome Evolution.</title>
        <authorList>
            <person name="Mudd A.B."/>
        </authorList>
    </citation>
    <scope>NUCLEOTIDE SEQUENCE</scope>
    <source>
        <strain evidence="8">1538</strain>
        <tissue evidence="8">Blood</tissue>
    </source>
</reference>
<keyword evidence="4 6" id="KW-0853">WD repeat</keyword>
<keyword evidence="9" id="KW-1185">Reference proteome</keyword>
<evidence type="ECO:0000256" key="4">
    <source>
        <dbReference type="ARBA" id="ARBA00022574"/>
    </source>
</evidence>
<comment type="function">
    <text evidence="1 6">Specifically binds 5-hydroxymethylcytosine (5hmC), suggesting that it acts as a specific reader of 5hmC.</text>
</comment>
<evidence type="ECO:0000256" key="2">
    <source>
        <dbReference type="ARBA" id="ARBA00005434"/>
    </source>
</evidence>
<dbReference type="Proteomes" id="UP001181693">
    <property type="component" value="Unassembled WGS sequence"/>
</dbReference>
<dbReference type="SUPFAM" id="SSF50978">
    <property type="entry name" value="WD40 repeat-like"/>
    <property type="match status" value="1"/>
</dbReference>
<dbReference type="InterPro" id="IPR050853">
    <property type="entry name" value="WD_repeat_DNA-damage-binding"/>
</dbReference>
<dbReference type="EMBL" id="DYDO01000002">
    <property type="protein sequence ID" value="DBA31859.1"/>
    <property type="molecule type" value="Genomic_DNA"/>
</dbReference>
<dbReference type="Gene3D" id="2.130.10.10">
    <property type="entry name" value="YVTN repeat-like/Quinoprotein amine dehydrogenase"/>
    <property type="match status" value="1"/>
</dbReference>
<protein>
    <recommendedName>
        <fullName evidence="3 6">WD repeat-containing protein 76</fullName>
    </recommendedName>
</protein>
<gene>
    <name evidence="8" type="ORF">GDO54_007625</name>
</gene>
<evidence type="ECO:0000313" key="9">
    <source>
        <dbReference type="Proteomes" id="UP001181693"/>
    </source>
</evidence>
<dbReference type="SMART" id="SM00320">
    <property type="entry name" value="WD40"/>
    <property type="match status" value="5"/>
</dbReference>
<dbReference type="AlphaFoldDB" id="A0AAV3AK71"/>
<comment type="caution">
    <text evidence="8">The sequence shown here is derived from an EMBL/GenBank/DDBJ whole genome shotgun (WGS) entry which is preliminary data.</text>
</comment>
<dbReference type="GO" id="GO:2000001">
    <property type="term" value="P:regulation of DNA damage checkpoint"/>
    <property type="evidence" value="ECO:0007669"/>
    <property type="project" value="TreeGrafter"/>
</dbReference>
<proteinExistence type="inferred from homology"/>
<dbReference type="InterPro" id="IPR001680">
    <property type="entry name" value="WD40_rpt"/>
</dbReference>
<dbReference type="Pfam" id="PF00400">
    <property type="entry name" value="WD40"/>
    <property type="match status" value="2"/>
</dbReference>
<keyword evidence="5" id="KW-0677">Repeat</keyword>
<dbReference type="PANTHER" id="PTHR14773:SF0">
    <property type="entry name" value="WD REPEAT-CONTAINING PROTEIN 76"/>
    <property type="match status" value="1"/>
</dbReference>
<dbReference type="FunFam" id="2.130.10.10:FF:000180">
    <property type="entry name" value="WD repeat-containing protein 76"/>
    <property type="match status" value="1"/>
</dbReference>
<evidence type="ECO:0000256" key="1">
    <source>
        <dbReference type="ARBA" id="ARBA00002530"/>
    </source>
</evidence>
<accession>A0AAV3AK71</accession>
<evidence type="ECO:0000256" key="3">
    <source>
        <dbReference type="ARBA" id="ARBA00021234"/>
    </source>
</evidence>
<sequence>MGLSAYERARLKNIKENAKFLNSIKLLESAASLLPPKKKNPNRVVKREKPQNTHSTVVRRSMRLQNLTPSEAKQKEQAPTVEENVQVMKPPGPIEMIPVNQQNDNKAMEQFLNMWSSISQVCYYSLILFCIYENSLNKMKLRQEDVAKVVPGRISSVAIHPSRSRTLVASGDKYGNVGLWNLEDNSADMGIYTFELHSRYVGCLSFCPWNSAQLLSLSYDGTVRCGDVTRTVFDEIYRDEEENFSSFDFFSSDGSVLIVSHWDSQLSLVDRRTPGTTYEGRAPVDLSGPRTVSVHPLQRELCVVAGAGDVCVYDVRQLSQKKLRPVLSLPGHTKSVQSAYFSPVSGNRILTTCADDRLRVFDSSSLSSTVPLLTSIRHNNFTGRWLSRFRAVWDPKQEDCFVIGSMERPRQIQVFHENGNLVHNFWDAENLNSVCSINAMHPTRSILVGGNSSGRLHVFRD</sequence>
<feature type="region of interest" description="Disordered" evidence="7">
    <location>
        <begin position="35"/>
        <end position="55"/>
    </location>
</feature>
<dbReference type="GO" id="GO:0005634">
    <property type="term" value="C:nucleus"/>
    <property type="evidence" value="ECO:0007669"/>
    <property type="project" value="TreeGrafter"/>
</dbReference>
<evidence type="ECO:0000256" key="6">
    <source>
        <dbReference type="RuleBase" id="RU365004"/>
    </source>
</evidence>
<evidence type="ECO:0000256" key="7">
    <source>
        <dbReference type="SAM" id="MobiDB-lite"/>
    </source>
</evidence>